<keyword evidence="4" id="KW-1003">Cell membrane</keyword>
<gene>
    <name evidence="9" type="ORF">C2869_01560</name>
</gene>
<feature type="transmembrane region" description="Helical" evidence="8">
    <location>
        <begin position="238"/>
        <end position="268"/>
    </location>
</feature>
<proteinExistence type="inferred from homology"/>
<dbReference type="AlphaFoldDB" id="A0A2S0VLZ0"/>
<comment type="similarity">
    <text evidence="2">Belongs to the binding-protein-dependent transport system permease family. FecCD subfamily.</text>
</comment>
<dbReference type="GO" id="GO:0033214">
    <property type="term" value="P:siderophore-iron import into cell"/>
    <property type="evidence" value="ECO:0007669"/>
    <property type="project" value="TreeGrafter"/>
</dbReference>
<accession>A0A2S0VLZ0</accession>
<keyword evidence="10" id="KW-1185">Reference proteome</keyword>
<dbReference type="SUPFAM" id="SSF81345">
    <property type="entry name" value="ABC transporter involved in vitamin B12 uptake, BtuC"/>
    <property type="match status" value="1"/>
</dbReference>
<dbReference type="Proteomes" id="UP000244441">
    <property type="component" value="Chromosome"/>
</dbReference>
<dbReference type="FunFam" id="1.10.3470.10:FF:000001">
    <property type="entry name" value="Vitamin B12 ABC transporter permease BtuC"/>
    <property type="match status" value="1"/>
</dbReference>
<dbReference type="KEGG" id="cate:C2869_01560"/>
<dbReference type="InterPro" id="IPR037294">
    <property type="entry name" value="ABC_BtuC-like"/>
</dbReference>
<evidence type="ECO:0000256" key="4">
    <source>
        <dbReference type="ARBA" id="ARBA00022475"/>
    </source>
</evidence>
<dbReference type="PANTHER" id="PTHR30472:SF67">
    <property type="entry name" value="PERMEASE OF ABC TRANSPORTER-RELATED"/>
    <property type="match status" value="1"/>
</dbReference>
<reference evidence="9 10" key="1">
    <citation type="submission" date="2018-01" db="EMBL/GenBank/DDBJ databases">
        <title>Genome sequence of a Cantenovulum-like bacteria.</title>
        <authorList>
            <person name="Tan W.R."/>
            <person name="Lau N.-S."/>
            <person name="Go F."/>
            <person name="Amirul A.-A.A."/>
        </authorList>
    </citation>
    <scope>NUCLEOTIDE SEQUENCE [LARGE SCALE GENOMIC DNA]</scope>
    <source>
        <strain evidence="9 10">CCB-QB4</strain>
    </source>
</reference>
<dbReference type="GO" id="GO:0005886">
    <property type="term" value="C:plasma membrane"/>
    <property type="evidence" value="ECO:0007669"/>
    <property type="project" value="UniProtKB-SubCell"/>
</dbReference>
<evidence type="ECO:0000256" key="1">
    <source>
        <dbReference type="ARBA" id="ARBA00004651"/>
    </source>
</evidence>
<keyword evidence="7 8" id="KW-0472">Membrane</keyword>
<dbReference type="CDD" id="cd06550">
    <property type="entry name" value="TM_ABC_iron-siderophores_like"/>
    <property type="match status" value="1"/>
</dbReference>
<dbReference type="RefSeq" id="WP_108601286.1">
    <property type="nucleotide sequence ID" value="NZ_CP026604.1"/>
</dbReference>
<evidence type="ECO:0000313" key="10">
    <source>
        <dbReference type="Proteomes" id="UP000244441"/>
    </source>
</evidence>
<feature type="transmembrane region" description="Helical" evidence="8">
    <location>
        <begin position="197"/>
        <end position="218"/>
    </location>
</feature>
<evidence type="ECO:0000256" key="2">
    <source>
        <dbReference type="ARBA" id="ARBA00007935"/>
    </source>
</evidence>
<comment type="subcellular location">
    <subcellularLocation>
        <location evidence="1">Cell membrane</location>
        <topology evidence="1">Multi-pass membrane protein</topology>
    </subcellularLocation>
</comment>
<organism evidence="9 10">
    <name type="scientific">Saccharobesus litoralis</name>
    <dbReference type="NCBI Taxonomy" id="2172099"/>
    <lineage>
        <taxon>Bacteria</taxon>
        <taxon>Pseudomonadati</taxon>
        <taxon>Pseudomonadota</taxon>
        <taxon>Gammaproteobacteria</taxon>
        <taxon>Alteromonadales</taxon>
        <taxon>Alteromonadaceae</taxon>
        <taxon>Saccharobesus</taxon>
    </lineage>
</organism>
<evidence type="ECO:0000256" key="7">
    <source>
        <dbReference type="ARBA" id="ARBA00023136"/>
    </source>
</evidence>
<dbReference type="InterPro" id="IPR000522">
    <property type="entry name" value="ABC_transptr_permease_BtuC"/>
</dbReference>
<evidence type="ECO:0000256" key="3">
    <source>
        <dbReference type="ARBA" id="ARBA00022448"/>
    </source>
</evidence>
<dbReference type="GO" id="GO:0022857">
    <property type="term" value="F:transmembrane transporter activity"/>
    <property type="evidence" value="ECO:0007669"/>
    <property type="project" value="InterPro"/>
</dbReference>
<evidence type="ECO:0000313" key="9">
    <source>
        <dbReference type="EMBL" id="AWB65209.1"/>
    </source>
</evidence>
<feature type="transmembrane region" description="Helical" evidence="8">
    <location>
        <begin position="310"/>
        <end position="329"/>
    </location>
</feature>
<feature type="transmembrane region" description="Helical" evidence="8">
    <location>
        <begin position="154"/>
        <end position="177"/>
    </location>
</feature>
<dbReference type="Gene3D" id="1.10.3470.10">
    <property type="entry name" value="ABC transporter involved in vitamin B12 uptake, BtuC"/>
    <property type="match status" value="1"/>
</dbReference>
<name>A0A2S0VLZ0_9ALTE</name>
<dbReference type="OrthoDB" id="9055647at2"/>
<dbReference type="PANTHER" id="PTHR30472">
    <property type="entry name" value="FERRIC ENTEROBACTIN TRANSPORT SYSTEM PERMEASE PROTEIN"/>
    <property type="match status" value="1"/>
</dbReference>
<evidence type="ECO:0000256" key="5">
    <source>
        <dbReference type="ARBA" id="ARBA00022692"/>
    </source>
</evidence>
<feature type="transmembrane region" description="Helical" evidence="8">
    <location>
        <begin position="120"/>
        <end position="142"/>
    </location>
</feature>
<keyword evidence="5 8" id="KW-0812">Transmembrane</keyword>
<feature type="transmembrane region" description="Helical" evidence="8">
    <location>
        <begin position="275"/>
        <end position="298"/>
    </location>
</feature>
<sequence length="332" mass="34956">MVKTLANRRLIFVLILFGSLGSVLASLGIGVADFGYAAVWQCVTVGCEQPIYDTILWQIRLPRVIMGFLAGAGLAVTGALMQNVTRNPLADPYLFGIVAGAGLGATISTLIPAEGWLAAISLPIAAFLGSLFAVVVVIGVVFNNNWRRIEHLLLAGVAVSFLLSSITSFILYLGDAFSSNRVIFWMMGSLSRADMQAIYIIAPVVGLGIGLAVVFSRQLDALLLSDESARTLGVPVDTLRICVLLVCTAITAVVVAYGGGIGFVGLMVPHVVRAFVGYTTAKLVVASALVGGCFLVWVDVFARSVLGGQEIPIGVVTSAVGSIFFLALMRRM</sequence>
<keyword evidence="6 8" id="KW-1133">Transmembrane helix</keyword>
<keyword evidence="3" id="KW-0813">Transport</keyword>
<dbReference type="EMBL" id="CP026604">
    <property type="protein sequence ID" value="AWB65209.1"/>
    <property type="molecule type" value="Genomic_DNA"/>
</dbReference>
<feature type="transmembrane region" description="Helical" evidence="8">
    <location>
        <begin position="64"/>
        <end position="81"/>
    </location>
</feature>
<feature type="transmembrane region" description="Helical" evidence="8">
    <location>
        <begin position="93"/>
        <end position="113"/>
    </location>
</feature>
<evidence type="ECO:0000256" key="6">
    <source>
        <dbReference type="ARBA" id="ARBA00022989"/>
    </source>
</evidence>
<evidence type="ECO:0000256" key="8">
    <source>
        <dbReference type="SAM" id="Phobius"/>
    </source>
</evidence>
<protein>
    <submittedName>
        <fullName evidence="9">ABC transporter permease</fullName>
    </submittedName>
</protein>
<dbReference type="Pfam" id="PF01032">
    <property type="entry name" value="FecCD"/>
    <property type="match status" value="1"/>
</dbReference>